<evidence type="ECO:0000313" key="14">
    <source>
        <dbReference type="EMBL" id="OGG93958.1"/>
    </source>
</evidence>
<dbReference type="SUPFAM" id="SSF55205">
    <property type="entry name" value="EPT/RTPC-like"/>
    <property type="match status" value="1"/>
</dbReference>
<evidence type="ECO:0000256" key="12">
    <source>
        <dbReference type="HAMAP-Rule" id="MF_00111"/>
    </source>
</evidence>
<dbReference type="HAMAP" id="MF_00111">
    <property type="entry name" value="MurA"/>
    <property type="match status" value="1"/>
</dbReference>
<dbReference type="InterPro" id="IPR013792">
    <property type="entry name" value="RNA3'P_cycl/enolpyr_Trfase_a/b"/>
</dbReference>
<dbReference type="PANTHER" id="PTHR43783">
    <property type="entry name" value="UDP-N-ACETYLGLUCOSAMINE 1-CARBOXYVINYLTRANSFERASE"/>
    <property type="match status" value="1"/>
</dbReference>
<comment type="caution">
    <text evidence="12">Lacks conserved residue(s) required for the propagation of feature annotation.</text>
</comment>
<gene>
    <name evidence="12" type="primary">murA</name>
    <name evidence="14" type="ORF">A2609_02320</name>
</gene>
<dbReference type="UniPathway" id="UPA00219"/>
<feature type="active site" description="Proton donor" evidence="12">
    <location>
        <position position="118"/>
    </location>
</feature>
<keyword evidence="8 12" id="KW-0131">Cell cycle</keyword>
<comment type="pathway">
    <text evidence="2 12">Cell wall biogenesis; peptidoglycan biosynthesis.</text>
</comment>
<feature type="binding site" evidence="12">
    <location>
        <position position="307"/>
    </location>
    <ligand>
        <name>UDP-N-acetyl-alpha-D-glucosamine</name>
        <dbReference type="ChEBI" id="CHEBI:57705"/>
    </ligand>
</feature>
<dbReference type="EMBL" id="MFMU01000003">
    <property type="protein sequence ID" value="OGG93958.1"/>
    <property type="molecule type" value="Genomic_DNA"/>
</dbReference>
<dbReference type="EC" id="2.5.1.7" evidence="12"/>
<evidence type="ECO:0000256" key="5">
    <source>
        <dbReference type="ARBA" id="ARBA00022679"/>
    </source>
</evidence>
<evidence type="ECO:0000256" key="4">
    <source>
        <dbReference type="ARBA" id="ARBA00022618"/>
    </source>
</evidence>
<dbReference type="InterPro" id="IPR001986">
    <property type="entry name" value="Enolpyruvate_Tfrase_dom"/>
</dbReference>
<proteinExistence type="inferred from homology"/>
<dbReference type="Gene3D" id="3.65.10.10">
    <property type="entry name" value="Enolpyruvate transferase domain"/>
    <property type="match status" value="2"/>
</dbReference>
<keyword evidence="3 12" id="KW-0963">Cytoplasm</keyword>
<sequence>MPTKYLINGGRPLSGVVRLDGAKNAVTKQLVASLLTDEPCTLHNVPKNQEVFSVLEMLSELGMESTWLGEDSLLVQTKEIKNIAIKSEYSGTNRIPILVIGPLLYRAQEAFVPMAGGCNIGSRPVDFHVNALRAFGAEITENEDGYHAKSSRIQGCVIELPYPSVGATENILLTAVLATGTTVIKNAAVEPEIIDTILLLQKMGALVHIDTDRKIIIEGVEKLAGANHNIIPDRIEAASFAIAAIVTNGHLEIQNARQSDMISLLNVVRKVGGGFDVGEQGITFFRSKSHLSCVHVETDVFPGFSTDWQPMLVSLLTQSEGVSVIHETVYENRFGYTQMLRDMGANISLSKDCLGSKSCRFLGRGYQHSCIVHGLTILSGRKMQIPDLRAGFAYVVAALIANGESEISGIKYLERGYAKVVEKLKLLGAKIEEQ</sequence>
<dbReference type="Proteomes" id="UP000176867">
    <property type="component" value="Unassembled WGS sequence"/>
</dbReference>
<keyword evidence="12" id="KW-0670">Pyruvate</keyword>
<dbReference type="NCBIfam" id="TIGR01072">
    <property type="entry name" value="murA"/>
    <property type="match status" value="1"/>
</dbReference>
<name>A0A1F6G775_9BACT</name>
<dbReference type="InterPro" id="IPR050068">
    <property type="entry name" value="MurA_subfamily"/>
</dbReference>
<dbReference type="GO" id="GO:0005737">
    <property type="term" value="C:cytoplasm"/>
    <property type="evidence" value="ECO:0007669"/>
    <property type="project" value="UniProtKB-SubCell"/>
</dbReference>
<evidence type="ECO:0000256" key="7">
    <source>
        <dbReference type="ARBA" id="ARBA00022984"/>
    </source>
</evidence>
<dbReference type="Pfam" id="PF00275">
    <property type="entry name" value="EPSP_synthase"/>
    <property type="match status" value="1"/>
</dbReference>
<evidence type="ECO:0000256" key="6">
    <source>
        <dbReference type="ARBA" id="ARBA00022960"/>
    </source>
</evidence>
<dbReference type="STRING" id="1798533.A2609_02320"/>
<comment type="subcellular location">
    <subcellularLocation>
        <location evidence="1 12">Cytoplasm</location>
    </subcellularLocation>
</comment>
<comment type="caution">
    <text evidence="14">The sequence shown here is derived from an EMBL/GenBank/DDBJ whole genome shotgun (WGS) entry which is preliminary data.</text>
</comment>
<evidence type="ECO:0000313" key="15">
    <source>
        <dbReference type="Proteomes" id="UP000176867"/>
    </source>
</evidence>
<dbReference type="GO" id="GO:0071555">
    <property type="term" value="P:cell wall organization"/>
    <property type="evidence" value="ECO:0007669"/>
    <property type="project" value="UniProtKB-KW"/>
</dbReference>
<evidence type="ECO:0000256" key="11">
    <source>
        <dbReference type="ARBA" id="ARBA00047527"/>
    </source>
</evidence>
<protein>
    <recommendedName>
        <fullName evidence="12">UDP-N-acetylglucosamine 1-carboxyvinyltransferase</fullName>
        <ecNumber evidence="12">2.5.1.7</ecNumber>
    </recommendedName>
    <alternativeName>
        <fullName evidence="12">Enoylpyruvate transferase</fullName>
    </alternativeName>
    <alternativeName>
        <fullName evidence="12">UDP-N-acetylglucosamine enolpyruvyl transferase</fullName>
        <shortName evidence="12">EPT</shortName>
    </alternativeName>
</protein>
<dbReference type="GO" id="GO:0051301">
    <property type="term" value="P:cell division"/>
    <property type="evidence" value="ECO:0007669"/>
    <property type="project" value="UniProtKB-KW"/>
</dbReference>
<feature type="modified residue" description="2-(S-cysteinyl)pyruvic acid O-phosphothioketal" evidence="12">
    <location>
        <position position="118"/>
    </location>
</feature>
<dbReference type="NCBIfam" id="NF006873">
    <property type="entry name" value="PRK09369.1"/>
    <property type="match status" value="1"/>
</dbReference>
<keyword evidence="6 12" id="KW-0133">Cell shape</keyword>
<keyword evidence="9 12" id="KW-0961">Cell wall biogenesis/degradation</keyword>
<dbReference type="GO" id="GO:0009252">
    <property type="term" value="P:peptidoglycan biosynthetic process"/>
    <property type="evidence" value="ECO:0007669"/>
    <property type="project" value="UniProtKB-UniRule"/>
</dbReference>
<dbReference type="GO" id="GO:0008760">
    <property type="term" value="F:UDP-N-acetylglucosamine 1-carboxyvinyltransferase activity"/>
    <property type="evidence" value="ECO:0007669"/>
    <property type="project" value="UniProtKB-UniRule"/>
</dbReference>
<feature type="binding site" evidence="12">
    <location>
        <begin position="23"/>
        <end position="24"/>
    </location>
    <ligand>
        <name>phosphoenolpyruvate</name>
        <dbReference type="ChEBI" id="CHEBI:58702"/>
    </ligand>
</feature>
<comment type="similarity">
    <text evidence="10 12">Belongs to the EPSP synthase family. MurA subfamily.</text>
</comment>
<organism evidence="14 15">
    <name type="scientific">Candidatus Kaiserbacteria bacterium RIFOXYD1_FULL_47_14</name>
    <dbReference type="NCBI Taxonomy" id="1798533"/>
    <lineage>
        <taxon>Bacteria</taxon>
        <taxon>Candidatus Kaiseribacteriota</taxon>
    </lineage>
</organism>
<dbReference type="CDD" id="cd01555">
    <property type="entry name" value="UdpNAET"/>
    <property type="match status" value="1"/>
</dbReference>
<evidence type="ECO:0000256" key="3">
    <source>
        <dbReference type="ARBA" id="ARBA00022490"/>
    </source>
</evidence>
<keyword evidence="4 12" id="KW-0132">Cell division</keyword>
<dbReference type="GO" id="GO:0019277">
    <property type="term" value="P:UDP-N-acetylgalactosamine biosynthetic process"/>
    <property type="evidence" value="ECO:0007669"/>
    <property type="project" value="InterPro"/>
</dbReference>
<dbReference type="PANTHER" id="PTHR43783:SF1">
    <property type="entry name" value="UDP-N-ACETYLGLUCOSAMINE 1-CARBOXYVINYLTRANSFERASE"/>
    <property type="match status" value="1"/>
</dbReference>
<feature type="domain" description="Enolpyruvate transferase" evidence="13">
    <location>
        <begin position="8"/>
        <end position="424"/>
    </location>
</feature>
<keyword evidence="5 12" id="KW-0808">Transferase</keyword>
<evidence type="ECO:0000256" key="10">
    <source>
        <dbReference type="ARBA" id="ARBA00038367"/>
    </source>
</evidence>
<dbReference type="InterPro" id="IPR005750">
    <property type="entry name" value="UDP_GlcNAc_COvinyl_MurA"/>
</dbReference>
<accession>A0A1F6G775</accession>
<dbReference type="AlphaFoldDB" id="A0A1F6G775"/>
<dbReference type="GO" id="GO:0008360">
    <property type="term" value="P:regulation of cell shape"/>
    <property type="evidence" value="ECO:0007669"/>
    <property type="project" value="UniProtKB-KW"/>
</dbReference>
<evidence type="ECO:0000256" key="8">
    <source>
        <dbReference type="ARBA" id="ARBA00023306"/>
    </source>
</evidence>
<reference evidence="14 15" key="1">
    <citation type="journal article" date="2016" name="Nat. Commun.">
        <title>Thousands of microbial genomes shed light on interconnected biogeochemical processes in an aquifer system.</title>
        <authorList>
            <person name="Anantharaman K."/>
            <person name="Brown C.T."/>
            <person name="Hug L.A."/>
            <person name="Sharon I."/>
            <person name="Castelle C.J."/>
            <person name="Probst A.J."/>
            <person name="Thomas B.C."/>
            <person name="Singh A."/>
            <person name="Wilkins M.J."/>
            <person name="Karaoz U."/>
            <person name="Brodie E.L."/>
            <person name="Williams K.H."/>
            <person name="Hubbard S.S."/>
            <person name="Banfield J.F."/>
        </authorList>
    </citation>
    <scope>NUCLEOTIDE SEQUENCE [LARGE SCALE GENOMIC DNA]</scope>
</reference>
<evidence type="ECO:0000256" key="2">
    <source>
        <dbReference type="ARBA" id="ARBA00004752"/>
    </source>
</evidence>
<evidence type="ECO:0000256" key="1">
    <source>
        <dbReference type="ARBA" id="ARBA00004496"/>
    </source>
</evidence>
<keyword evidence="7 12" id="KW-0573">Peptidoglycan synthesis</keyword>
<dbReference type="InterPro" id="IPR036968">
    <property type="entry name" value="Enolpyruvate_Tfrase_sf"/>
</dbReference>
<comment type="function">
    <text evidence="12">Cell wall formation. Adds enolpyruvyl to UDP-N-acetylglucosamine.</text>
</comment>
<feature type="binding site" evidence="12">
    <location>
        <position position="94"/>
    </location>
    <ligand>
        <name>UDP-N-acetyl-alpha-D-glucosamine</name>
        <dbReference type="ChEBI" id="CHEBI:57705"/>
    </ligand>
</feature>
<comment type="catalytic activity">
    <reaction evidence="11 12">
        <text>phosphoenolpyruvate + UDP-N-acetyl-alpha-D-glucosamine = UDP-N-acetyl-3-O-(1-carboxyvinyl)-alpha-D-glucosamine + phosphate</text>
        <dbReference type="Rhea" id="RHEA:18681"/>
        <dbReference type="ChEBI" id="CHEBI:43474"/>
        <dbReference type="ChEBI" id="CHEBI:57705"/>
        <dbReference type="ChEBI" id="CHEBI:58702"/>
        <dbReference type="ChEBI" id="CHEBI:68483"/>
        <dbReference type="EC" id="2.5.1.7"/>
    </reaction>
</comment>
<evidence type="ECO:0000259" key="13">
    <source>
        <dbReference type="Pfam" id="PF00275"/>
    </source>
</evidence>
<evidence type="ECO:0000256" key="9">
    <source>
        <dbReference type="ARBA" id="ARBA00023316"/>
    </source>
</evidence>
<feature type="binding site" evidence="12">
    <location>
        <position position="329"/>
    </location>
    <ligand>
        <name>UDP-N-acetyl-alpha-D-glucosamine</name>
        <dbReference type="ChEBI" id="CHEBI:57705"/>
    </ligand>
</feature>